<dbReference type="Proteomes" id="UP000606490">
    <property type="component" value="Unassembled WGS sequence"/>
</dbReference>
<dbReference type="PANTHER" id="PTHR37298">
    <property type="entry name" value="UPF0111 PROTEIN YKAA"/>
    <property type="match status" value="1"/>
</dbReference>
<name>A0ABS1V9F4_9PROT</name>
<dbReference type="EMBL" id="JAEUXJ010000013">
    <property type="protein sequence ID" value="MBL6458304.1"/>
    <property type="molecule type" value="Genomic_DNA"/>
</dbReference>
<accession>A0ABS1V9F4</accession>
<evidence type="ECO:0000256" key="1">
    <source>
        <dbReference type="ARBA" id="ARBA00008591"/>
    </source>
</evidence>
<protein>
    <submittedName>
        <fullName evidence="2">DUF47 domain-containing protein</fullName>
    </submittedName>
</protein>
<comment type="similarity">
    <text evidence="1">Belongs to the UPF0111 family.</text>
</comment>
<dbReference type="InterPro" id="IPR038078">
    <property type="entry name" value="PhoU-like_sf"/>
</dbReference>
<sequence>MLAWFRRLMPREEGFFDLFTRHADTILLGARELQGMLAGGPEAHAHYGAVLAAEDAADAVTREVVQAVRRTFITPFDREDILTLIGRMDDTLDQMKKTAKALALYGLTDFGEEARSLGTSILRGAELLREAVPLLAAIGPNATRINLLCEQIRQVEGEADEVHDAGVAALYRQARPEGALAFIAAREILDQLEKVVDRFDDAANAIEGIVVEQV</sequence>
<reference evidence="2 3" key="1">
    <citation type="submission" date="2021-01" db="EMBL/GenBank/DDBJ databases">
        <title>Belnapia mucosa sp. nov. and Belnapia arida sp. nov., isolated from the Tabernas Desert (Almeria, Spain).</title>
        <authorList>
            <person name="Molina-Menor E."/>
            <person name="Vidal-Verdu A."/>
            <person name="Calonge A."/>
            <person name="Satari L."/>
            <person name="Pereto Magraner J."/>
            <person name="Porcar Miralles M."/>
        </authorList>
    </citation>
    <scope>NUCLEOTIDE SEQUENCE [LARGE SCALE GENOMIC DNA]</scope>
    <source>
        <strain evidence="2 3">T6</strain>
    </source>
</reference>
<evidence type="ECO:0000313" key="3">
    <source>
        <dbReference type="Proteomes" id="UP000606490"/>
    </source>
</evidence>
<dbReference type="InterPro" id="IPR052912">
    <property type="entry name" value="UPF0111_domain"/>
</dbReference>
<dbReference type="Pfam" id="PF01865">
    <property type="entry name" value="PhoU_div"/>
    <property type="match status" value="1"/>
</dbReference>
<dbReference type="PANTHER" id="PTHR37298:SF1">
    <property type="entry name" value="UPF0111 PROTEIN YKAA"/>
    <property type="match status" value="1"/>
</dbReference>
<gene>
    <name evidence="2" type="ORF">JMJ55_23475</name>
</gene>
<proteinExistence type="inferred from homology"/>
<organism evidence="2 3">
    <name type="scientific">Belnapia mucosa</name>
    <dbReference type="NCBI Taxonomy" id="2804532"/>
    <lineage>
        <taxon>Bacteria</taxon>
        <taxon>Pseudomonadati</taxon>
        <taxon>Pseudomonadota</taxon>
        <taxon>Alphaproteobacteria</taxon>
        <taxon>Acetobacterales</taxon>
        <taxon>Roseomonadaceae</taxon>
        <taxon>Belnapia</taxon>
    </lineage>
</organism>
<evidence type="ECO:0000313" key="2">
    <source>
        <dbReference type="EMBL" id="MBL6458304.1"/>
    </source>
</evidence>
<keyword evidence="3" id="KW-1185">Reference proteome</keyword>
<comment type="caution">
    <text evidence="2">The sequence shown here is derived from an EMBL/GenBank/DDBJ whole genome shotgun (WGS) entry which is preliminary data.</text>
</comment>
<dbReference type="Gene3D" id="1.20.58.220">
    <property type="entry name" value="Phosphate transport system protein phou homolog 2, domain 2"/>
    <property type="match status" value="1"/>
</dbReference>
<dbReference type="RefSeq" id="WP_202828045.1">
    <property type="nucleotide sequence ID" value="NZ_JAEUXJ010000013.1"/>
</dbReference>
<dbReference type="InterPro" id="IPR018445">
    <property type="entry name" value="Put_Phosphate_transp_reg"/>
</dbReference>